<dbReference type="AlphaFoldDB" id="X0SAF4"/>
<dbReference type="EMBL" id="BARS01004421">
    <property type="protein sequence ID" value="GAF77969.1"/>
    <property type="molecule type" value="Genomic_DNA"/>
</dbReference>
<comment type="caution">
    <text evidence="1">The sequence shown here is derived from an EMBL/GenBank/DDBJ whole genome shotgun (WGS) entry which is preliminary data.</text>
</comment>
<protein>
    <submittedName>
        <fullName evidence="1">Uncharacterized protein</fullName>
    </submittedName>
</protein>
<evidence type="ECO:0000313" key="1">
    <source>
        <dbReference type="EMBL" id="GAF77969.1"/>
    </source>
</evidence>
<name>X0SAF4_9ZZZZ</name>
<sequence>MRIKDSKYSWVNDLDRSQHRSRYLYRSPPVSNLSLQAKAKSNIWTAYKRAASLNSVPTWYSAESVLPKYLIAHEKTRDGVKHSVDHYYPLNGPTVSGLHCDDNLQVITLGDNIRKGNKNPDDGAI</sequence>
<accession>X0SAF4</accession>
<gene>
    <name evidence="1" type="ORF">S01H1_08640</name>
</gene>
<organism evidence="1">
    <name type="scientific">marine sediment metagenome</name>
    <dbReference type="NCBI Taxonomy" id="412755"/>
    <lineage>
        <taxon>unclassified sequences</taxon>
        <taxon>metagenomes</taxon>
        <taxon>ecological metagenomes</taxon>
    </lineage>
</organism>
<proteinExistence type="predicted"/>
<reference evidence="1" key="1">
    <citation type="journal article" date="2014" name="Front. Microbiol.">
        <title>High frequency of phylogenetically diverse reductive dehalogenase-homologous genes in deep subseafloor sedimentary metagenomes.</title>
        <authorList>
            <person name="Kawai M."/>
            <person name="Futagami T."/>
            <person name="Toyoda A."/>
            <person name="Takaki Y."/>
            <person name="Nishi S."/>
            <person name="Hori S."/>
            <person name="Arai W."/>
            <person name="Tsubouchi T."/>
            <person name="Morono Y."/>
            <person name="Uchiyama I."/>
            <person name="Ito T."/>
            <person name="Fujiyama A."/>
            <person name="Inagaki F."/>
            <person name="Takami H."/>
        </authorList>
    </citation>
    <scope>NUCLEOTIDE SEQUENCE</scope>
    <source>
        <strain evidence="1">Expedition CK06-06</strain>
    </source>
</reference>